<dbReference type="SUPFAM" id="SSF69754">
    <property type="entry name" value="Ribosome binding protein Y (YfiA homologue)"/>
    <property type="match status" value="1"/>
</dbReference>
<evidence type="ECO:0000256" key="2">
    <source>
        <dbReference type="ARBA" id="ARBA00022845"/>
    </source>
</evidence>
<dbReference type="InterPro" id="IPR036567">
    <property type="entry name" value="RHF-like"/>
</dbReference>
<feature type="domain" description="Sigma 54 modulation/S30EA ribosomal protein C-terminal" evidence="4">
    <location>
        <begin position="115"/>
        <end position="169"/>
    </location>
</feature>
<dbReference type="PANTHER" id="PTHR33231:SF1">
    <property type="entry name" value="30S RIBOSOMAL PROTEIN"/>
    <property type="match status" value="1"/>
</dbReference>
<comment type="subunit">
    <text evidence="3">Interacts with 100S ribosomes.</text>
</comment>
<evidence type="ECO:0000313" key="5">
    <source>
        <dbReference type="EMBL" id="MBC8545339.1"/>
    </source>
</evidence>
<dbReference type="HAMAP" id="MF_00839">
    <property type="entry name" value="HPF"/>
    <property type="match status" value="1"/>
</dbReference>
<proteinExistence type="inferred from homology"/>
<dbReference type="PANTHER" id="PTHR33231">
    <property type="entry name" value="30S RIBOSOMAL PROTEIN"/>
    <property type="match status" value="1"/>
</dbReference>
<dbReference type="AlphaFoldDB" id="A0A926DXP3"/>
<organism evidence="5 6">
    <name type="scientific">Ligaoa zhengdingensis</name>
    <dbReference type="NCBI Taxonomy" id="2763658"/>
    <lineage>
        <taxon>Bacteria</taxon>
        <taxon>Bacillati</taxon>
        <taxon>Bacillota</taxon>
        <taxon>Clostridia</taxon>
        <taxon>Eubacteriales</taxon>
        <taxon>Oscillospiraceae</taxon>
        <taxon>Ligaoa</taxon>
    </lineage>
</organism>
<dbReference type="Gene3D" id="3.30.160.100">
    <property type="entry name" value="Ribosome hibernation promotion factor-like"/>
    <property type="match status" value="1"/>
</dbReference>
<comment type="function">
    <text evidence="3">Required for dimerization of active 70S ribosomes into 100S ribosomes in stationary phase; 100S ribosomes are translationally inactive and sometimes present during exponential growth.</text>
</comment>
<keyword evidence="1 3" id="KW-0963">Cytoplasm</keyword>
<evidence type="ECO:0000313" key="6">
    <source>
        <dbReference type="Proteomes" id="UP000653127"/>
    </source>
</evidence>
<comment type="subcellular location">
    <subcellularLocation>
        <location evidence="3">Cytoplasm</location>
    </subcellularLocation>
</comment>
<dbReference type="CDD" id="cd00552">
    <property type="entry name" value="RaiA"/>
    <property type="match status" value="1"/>
</dbReference>
<dbReference type="Pfam" id="PF02482">
    <property type="entry name" value="Ribosomal_S30AE"/>
    <property type="match status" value="1"/>
</dbReference>
<evidence type="ECO:0000259" key="4">
    <source>
        <dbReference type="Pfam" id="PF16321"/>
    </source>
</evidence>
<evidence type="ECO:0000256" key="1">
    <source>
        <dbReference type="ARBA" id="ARBA00022490"/>
    </source>
</evidence>
<dbReference type="NCBIfam" id="TIGR00741">
    <property type="entry name" value="yfiA"/>
    <property type="match status" value="1"/>
</dbReference>
<dbReference type="InterPro" id="IPR034694">
    <property type="entry name" value="HPF_long/plastid"/>
</dbReference>
<comment type="similarity">
    <text evidence="3">Belongs to the HPF/YfiA ribosome-associated protein family. Long HPF subfamily.</text>
</comment>
<accession>A0A926DXP3</accession>
<evidence type="ECO:0000256" key="3">
    <source>
        <dbReference type="HAMAP-Rule" id="MF_00839"/>
    </source>
</evidence>
<dbReference type="Pfam" id="PF16321">
    <property type="entry name" value="Ribosom_S30AE_C"/>
    <property type="match status" value="1"/>
</dbReference>
<dbReference type="InterPro" id="IPR032528">
    <property type="entry name" value="Ribosom_S30AE_C"/>
</dbReference>
<dbReference type="GO" id="GO:0045900">
    <property type="term" value="P:negative regulation of translational elongation"/>
    <property type="evidence" value="ECO:0007669"/>
    <property type="project" value="TreeGrafter"/>
</dbReference>
<keyword evidence="2 3" id="KW-0810">Translation regulation</keyword>
<gene>
    <name evidence="5" type="primary">raiA</name>
    <name evidence="3" type="synonym">hpf</name>
    <name evidence="5" type="ORF">H8711_00115</name>
</gene>
<dbReference type="InterPro" id="IPR038416">
    <property type="entry name" value="Ribosom_S30AE_C_sf"/>
</dbReference>
<sequence>MNITITARKTTVKDSFRERCEKKLRKLDKFFTDDAKVTVVVTNERERETVEVTIQSQGMFYRSEKTTADRLDSLDAVVDNLFRQIVKNKQKLGKRVRDEAFLPSEMELLEQDSTEYQVVKTKKFPIKPMAVEEAILQMNMLGHSFYMFRNAENSAINVVYKRKNGDYGLIEPIDD</sequence>
<dbReference type="Gene3D" id="3.30.505.50">
    <property type="entry name" value="Sigma 54 modulation/S30EA ribosomal protein, C-terminal domain"/>
    <property type="match status" value="1"/>
</dbReference>
<keyword evidence="6" id="KW-1185">Reference proteome</keyword>
<name>A0A926DXP3_9FIRM</name>
<dbReference type="GO" id="GO:0022627">
    <property type="term" value="C:cytosolic small ribosomal subunit"/>
    <property type="evidence" value="ECO:0007669"/>
    <property type="project" value="TreeGrafter"/>
</dbReference>
<dbReference type="EMBL" id="JACRST010000001">
    <property type="protein sequence ID" value="MBC8545339.1"/>
    <property type="molecule type" value="Genomic_DNA"/>
</dbReference>
<dbReference type="Proteomes" id="UP000653127">
    <property type="component" value="Unassembled WGS sequence"/>
</dbReference>
<dbReference type="InterPro" id="IPR050574">
    <property type="entry name" value="HPF/YfiA_ribosome-assoc"/>
</dbReference>
<reference evidence="5" key="1">
    <citation type="submission" date="2020-08" db="EMBL/GenBank/DDBJ databases">
        <title>Genome public.</title>
        <authorList>
            <person name="Liu C."/>
            <person name="Sun Q."/>
        </authorList>
    </citation>
    <scope>NUCLEOTIDE SEQUENCE</scope>
    <source>
        <strain evidence="5">NSJ-31</strain>
    </source>
</reference>
<comment type="caution">
    <text evidence="5">The sequence shown here is derived from an EMBL/GenBank/DDBJ whole genome shotgun (WGS) entry which is preliminary data.</text>
</comment>
<dbReference type="GO" id="GO:0043024">
    <property type="term" value="F:ribosomal small subunit binding"/>
    <property type="evidence" value="ECO:0007669"/>
    <property type="project" value="TreeGrafter"/>
</dbReference>
<dbReference type="FunFam" id="3.30.505.50:FF:000001">
    <property type="entry name" value="Ribosome hibernation promoting factor"/>
    <property type="match status" value="1"/>
</dbReference>
<dbReference type="RefSeq" id="WP_249281497.1">
    <property type="nucleotide sequence ID" value="NZ_JACRST010000001.1"/>
</dbReference>
<dbReference type="InterPro" id="IPR003489">
    <property type="entry name" value="RHF/RaiA"/>
</dbReference>
<protein>
    <recommendedName>
        <fullName evidence="3">Ribosome hibernation promoting factor</fullName>
        <shortName evidence="3">HPF</shortName>
    </recommendedName>
</protein>